<evidence type="ECO:0000313" key="10">
    <source>
        <dbReference type="Proteomes" id="UP000314983"/>
    </source>
</evidence>
<accession>A0AAY5EEV4</accession>
<dbReference type="Ensembl" id="ENSEEET00000065234.1">
    <property type="protein sequence ID" value="ENSEEEP00000055500.1"/>
    <property type="gene ID" value="ENSEEEG00000023358.2"/>
</dbReference>
<dbReference type="PANTHER" id="PTHR11501">
    <property type="entry name" value="MICROTUBULE-ASSOCIATED PROTEIN"/>
    <property type="match status" value="1"/>
</dbReference>
<reference evidence="9" key="3">
    <citation type="submission" date="2025-09" db="UniProtKB">
        <authorList>
            <consortium name="Ensembl"/>
        </authorList>
    </citation>
    <scope>IDENTIFICATION</scope>
</reference>
<dbReference type="GeneTree" id="ENSGT00940000159742"/>
<dbReference type="PROSITE" id="PS00229">
    <property type="entry name" value="TAU_MAP_1"/>
    <property type="match status" value="3"/>
</dbReference>
<evidence type="ECO:0000256" key="7">
    <source>
        <dbReference type="RuleBase" id="RU000686"/>
    </source>
</evidence>
<feature type="compositionally biased region" description="Basic and acidic residues" evidence="8">
    <location>
        <begin position="605"/>
        <end position="635"/>
    </location>
</feature>
<reference evidence="9 10" key="1">
    <citation type="submission" date="2020-05" db="EMBL/GenBank/DDBJ databases">
        <title>Electrophorus electricus (electric eel) genome, fEleEle1, primary haplotype.</title>
        <authorList>
            <person name="Myers G."/>
            <person name="Meyer A."/>
            <person name="Fedrigo O."/>
            <person name="Formenti G."/>
            <person name="Rhie A."/>
            <person name="Tracey A."/>
            <person name="Sims Y."/>
            <person name="Jarvis E.D."/>
        </authorList>
    </citation>
    <scope>NUCLEOTIDE SEQUENCE [LARGE SCALE GENOMIC DNA]</scope>
</reference>
<dbReference type="PANTHER" id="PTHR11501:SF16">
    <property type="entry name" value="MICROTUBULE-ASSOCIATED PROTEIN 4"/>
    <property type="match status" value="1"/>
</dbReference>
<keyword evidence="6 7" id="KW-0206">Cytoskeleton</keyword>
<evidence type="ECO:0000256" key="3">
    <source>
        <dbReference type="ARBA" id="ARBA00022553"/>
    </source>
</evidence>
<protein>
    <recommendedName>
        <fullName evidence="7">Microtubule-associated protein</fullName>
    </recommendedName>
</protein>
<dbReference type="GO" id="GO:0043005">
    <property type="term" value="C:neuron projection"/>
    <property type="evidence" value="ECO:0007669"/>
    <property type="project" value="TreeGrafter"/>
</dbReference>
<evidence type="ECO:0000256" key="2">
    <source>
        <dbReference type="ARBA" id="ARBA00022490"/>
    </source>
</evidence>
<feature type="region of interest" description="Disordered" evidence="8">
    <location>
        <begin position="150"/>
        <end position="197"/>
    </location>
</feature>
<keyword evidence="3" id="KW-0597">Phosphoprotein</keyword>
<feature type="compositionally biased region" description="Basic and acidic residues" evidence="8">
    <location>
        <begin position="645"/>
        <end position="715"/>
    </location>
</feature>
<feature type="compositionally biased region" description="Polar residues" evidence="8">
    <location>
        <begin position="801"/>
        <end position="814"/>
    </location>
</feature>
<dbReference type="PROSITE" id="PS51491">
    <property type="entry name" value="TAU_MAP_2"/>
    <property type="match status" value="4"/>
</dbReference>
<reference evidence="9" key="2">
    <citation type="submission" date="2025-08" db="UniProtKB">
        <authorList>
            <consortium name="Ensembl"/>
        </authorList>
    </citation>
    <scope>IDENTIFICATION</scope>
</reference>
<organism evidence="9 10">
    <name type="scientific">Electrophorus electricus</name>
    <name type="common">Electric eel</name>
    <name type="synonym">Gymnotus electricus</name>
    <dbReference type="NCBI Taxonomy" id="8005"/>
    <lineage>
        <taxon>Eukaryota</taxon>
        <taxon>Metazoa</taxon>
        <taxon>Chordata</taxon>
        <taxon>Craniata</taxon>
        <taxon>Vertebrata</taxon>
        <taxon>Euteleostomi</taxon>
        <taxon>Actinopterygii</taxon>
        <taxon>Neopterygii</taxon>
        <taxon>Teleostei</taxon>
        <taxon>Ostariophysi</taxon>
        <taxon>Gymnotiformes</taxon>
        <taxon>Gymnotoidei</taxon>
        <taxon>Gymnotidae</taxon>
        <taxon>Electrophorus</taxon>
    </lineage>
</organism>
<keyword evidence="10" id="KW-1185">Reference proteome</keyword>
<dbReference type="GO" id="GO:0005874">
    <property type="term" value="C:microtubule"/>
    <property type="evidence" value="ECO:0007669"/>
    <property type="project" value="UniProtKB-KW"/>
</dbReference>
<gene>
    <name evidence="9" type="primary">MAP1B</name>
</gene>
<dbReference type="Pfam" id="PF00418">
    <property type="entry name" value="Tubulin-binding"/>
    <property type="match status" value="4"/>
</dbReference>
<dbReference type="GO" id="GO:0000226">
    <property type="term" value="P:microtubule cytoskeleton organization"/>
    <property type="evidence" value="ECO:0007669"/>
    <property type="project" value="TreeGrafter"/>
</dbReference>
<feature type="compositionally biased region" description="Polar residues" evidence="8">
    <location>
        <begin position="213"/>
        <end position="227"/>
    </location>
</feature>
<keyword evidence="5" id="KW-0677">Repeat</keyword>
<keyword evidence="2 7" id="KW-0963">Cytoplasm</keyword>
<dbReference type="GO" id="GO:0008017">
    <property type="term" value="F:microtubule binding"/>
    <property type="evidence" value="ECO:0007669"/>
    <property type="project" value="InterPro"/>
</dbReference>
<evidence type="ECO:0000313" key="9">
    <source>
        <dbReference type="Ensembl" id="ENSEEEP00000055500.1"/>
    </source>
</evidence>
<dbReference type="InterPro" id="IPR001084">
    <property type="entry name" value="MAP_tubulin-bd_rpt"/>
</dbReference>
<proteinExistence type="predicted"/>
<evidence type="ECO:0000256" key="8">
    <source>
        <dbReference type="SAM" id="MobiDB-lite"/>
    </source>
</evidence>
<dbReference type="Proteomes" id="UP000314983">
    <property type="component" value="Chromosome 10"/>
</dbReference>
<dbReference type="GO" id="GO:0031175">
    <property type="term" value="P:neuron projection development"/>
    <property type="evidence" value="ECO:0007669"/>
    <property type="project" value="TreeGrafter"/>
</dbReference>
<feature type="compositionally biased region" description="Basic and acidic residues" evidence="8">
    <location>
        <begin position="733"/>
        <end position="767"/>
    </location>
</feature>
<evidence type="ECO:0000256" key="6">
    <source>
        <dbReference type="ARBA" id="ARBA00023212"/>
    </source>
</evidence>
<name>A0AAY5EEV4_ELEEL</name>
<feature type="region of interest" description="Disordered" evidence="8">
    <location>
        <begin position="211"/>
        <end position="259"/>
    </location>
</feature>
<sequence length="1022" mass="112032">MADLRLSDALSDSVAPDVKENMVQKDFIASLEAETFEDKVGETVGKTDYIPLLDNDDKGQILASPAETRGEVRPHLIGQHALASDILPGFSQPMMGLGMNIDVGVVPLQTEKPPSIADTQKPTLLATEMLKSSKLPPEFAHVSTVVSLHGSHLADSPQEAPDHQWAVRDDGAGDREEREHEGFDRKKEKKKKKRRPREEVWDLLENKRHLETQSESISLPENQQRQASPRKDRDRNESWEREDLSRGGGRIKKGKSRKKIPEEWAIHAEPFVPASVSLSEGFGEKLTTSPLVGDIRACNQGMVSLAKDYADEVLMPSSLTQDLLSLTATSPPVEHEPAAHTALSPSQESCISPTGSLSVSSGFTDVFMETESVNKDKTKDGFKLPAMKGKNDPLTSTLNDAPGFVSGGGPIEEAMFEQQPSFIGSALDAHVLADTHVVDPLMSTPGSGAFGSSMEALISAPPFSPSGTAWSLNDSHLNNSKDPIGITGMEGVACETSVPAPLSSPREKLPSPQSSVLNPAAPPFFPSFAEPQEHVAALPVMREVQKMDKIEKTEKIDQTTKLGKEEKTIILDKKEKIDINAFDKVSQFEKTDIVQKSDKAATAEQLEKIESKDKPEQTAFSEKVERSEKVEKMPELKAIGVEMDQPSKMDKEEKVEKVEQKAETIKPEKEELDCKPGKDKGEKEKLDQEADDKAEKEKPEKDKLDQKQETGKVEQETVEQNTVKNQMELGLDETLKMDVKTCKEPDKQEKKDTTTKGQKEDKTEKAKKTAARPVTTNGVCATPGKDLPSPEKKTKVKLTRSKTTTPKPSAFTGNTTPRPRTTKSVTSTSTSTTMVPERKPPVPRAPRASPDIKNVRSKIGSTDNIKHQPGGGKVTLSQSRTDTLAQGSVQIVSKKVDYSHVTSRLGSKDNMKHVPGGGNVHIHSKKVDVSKVTSKCGSKINIKHKPGGGDIKIESHKVNFKEKAQPKVGSLDNVSHAPGGGNVKVSLGERKHCTFHNHFPYSFIYTITFIRFLIFQIPFYTS</sequence>
<feature type="compositionally biased region" description="Low complexity" evidence="8">
    <location>
        <begin position="815"/>
        <end position="833"/>
    </location>
</feature>
<evidence type="ECO:0000256" key="1">
    <source>
        <dbReference type="ARBA" id="ARBA00004245"/>
    </source>
</evidence>
<feature type="compositionally biased region" description="Basic residues" evidence="8">
    <location>
        <begin position="249"/>
        <end position="258"/>
    </location>
</feature>
<dbReference type="InterPro" id="IPR027324">
    <property type="entry name" value="MAP2/MAP4/Tau"/>
</dbReference>
<dbReference type="AlphaFoldDB" id="A0AAY5EEV4"/>
<feature type="compositionally biased region" description="Basic and acidic residues" evidence="8">
    <location>
        <begin position="160"/>
        <end position="186"/>
    </location>
</feature>
<evidence type="ECO:0000256" key="5">
    <source>
        <dbReference type="ARBA" id="ARBA00022737"/>
    </source>
</evidence>
<evidence type="ECO:0000256" key="4">
    <source>
        <dbReference type="ARBA" id="ARBA00022701"/>
    </source>
</evidence>
<keyword evidence="4 7" id="KW-0493">Microtubule</keyword>
<comment type="subcellular location">
    <subcellularLocation>
        <location evidence="1 7">Cytoplasm</location>
        <location evidence="1 7">Cytoskeleton</location>
    </subcellularLocation>
</comment>
<feature type="compositionally biased region" description="Basic and acidic residues" evidence="8">
    <location>
        <begin position="229"/>
        <end position="245"/>
    </location>
</feature>
<feature type="region of interest" description="Disordered" evidence="8">
    <location>
        <begin position="605"/>
        <end position="877"/>
    </location>
</feature>